<dbReference type="SMART" id="SM00422">
    <property type="entry name" value="HTH_MERR"/>
    <property type="match status" value="1"/>
</dbReference>
<keyword evidence="6" id="KW-0238">DNA-binding</keyword>
<keyword evidence="2" id="KW-0479">Metal-binding</keyword>
<dbReference type="Gene3D" id="1.10.1660.10">
    <property type="match status" value="1"/>
</dbReference>
<dbReference type="PRINTS" id="PR00040">
    <property type="entry name" value="HTHMERR"/>
</dbReference>
<sequence length="156" mass="16804">MGSASSEWIPIGELAKRSGLAASALRFYEEAGLLESQRSGSGRRHYPRHVLRRVAFIRAAQAVGLTLEDIRAALASLPDGRTPNAADWQRLSRGWRPLLDERIAALTGLRDRLSSCIGCGCLSLTKCALYNPADQAAAKGTGPRYLLGDKPSVAED</sequence>
<evidence type="ECO:0000256" key="3">
    <source>
        <dbReference type="ARBA" id="ARBA00023004"/>
    </source>
</evidence>
<evidence type="ECO:0000256" key="1">
    <source>
        <dbReference type="ARBA" id="ARBA00022714"/>
    </source>
</evidence>
<dbReference type="CDD" id="cd01110">
    <property type="entry name" value="HTH_SoxR"/>
    <property type="match status" value="1"/>
</dbReference>
<dbReference type="Proteomes" id="UP001285263">
    <property type="component" value="Unassembled WGS sequence"/>
</dbReference>
<evidence type="ECO:0000313" key="9">
    <source>
        <dbReference type="EMBL" id="MDY0745910.1"/>
    </source>
</evidence>
<dbReference type="PROSITE" id="PS00552">
    <property type="entry name" value="HTH_MERR_1"/>
    <property type="match status" value="1"/>
</dbReference>
<dbReference type="InterPro" id="IPR015358">
    <property type="entry name" value="Tscrpt_reg_MerR_DNA-bd"/>
</dbReference>
<gene>
    <name evidence="9" type="primary">soxR</name>
    <name evidence="9" type="ORF">SNE35_15420</name>
</gene>
<accession>A0ABU5DHZ1</accession>
<dbReference type="InterPro" id="IPR047057">
    <property type="entry name" value="MerR_fam"/>
</dbReference>
<reference evidence="9 10" key="1">
    <citation type="submission" date="2023-11" db="EMBL/GenBank/DDBJ databases">
        <title>Paucibacter sp. nov., isolated from fresh soil in Korea.</title>
        <authorList>
            <person name="Le N.T.T."/>
        </authorList>
    </citation>
    <scope>NUCLEOTIDE SEQUENCE [LARGE SCALE GENOMIC DNA]</scope>
    <source>
        <strain evidence="9 10">R3-3</strain>
    </source>
</reference>
<dbReference type="PANTHER" id="PTHR30204:SF0">
    <property type="entry name" value="REDOX-SENSITIVE TRANSCRIPTIONAL ACTIVATOR SOXR"/>
    <property type="match status" value="1"/>
</dbReference>
<evidence type="ECO:0000256" key="5">
    <source>
        <dbReference type="ARBA" id="ARBA00023015"/>
    </source>
</evidence>
<proteinExistence type="predicted"/>
<dbReference type="Pfam" id="PF09278">
    <property type="entry name" value="MerR-DNA-bind"/>
    <property type="match status" value="1"/>
</dbReference>
<dbReference type="Pfam" id="PF00376">
    <property type="entry name" value="MerR"/>
    <property type="match status" value="1"/>
</dbReference>
<dbReference type="InterPro" id="IPR009061">
    <property type="entry name" value="DNA-bd_dom_put_sf"/>
</dbReference>
<evidence type="ECO:0000256" key="7">
    <source>
        <dbReference type="ARBA" id="ARBA00023163"/>
    </source>
</evidence>
<evidence type="ECO:0000259" key="8">
    <source>
        <dbReference type="PROSITE" id="PS50937"/>
    </source>
</evidence>
<evidence type="ECO:0000313" key="10">
    <source>
        <dbReference type="Proteomes" id="UP001285263"/>
    </source>
</evidence>
<name>A0ABU5DHZ1_9BURK</name>
<dbReference type="EMBL" id="JAXCLA010000004">
    <property type="protein sequence ID" value="MDY0745910.1"/>
    <property type="molecule type" value="Genomic_DNA"/>
</dbReference>
<keyword evidence="5" id="KW-0805">Transcription regulation</keyword>
<keyword evidence="3" id="KW-0408">Iron</keyword>
<dbReference type="InterPro" id="IPR000551">
    <property type="entry name" value="MerR-type_HTH_dom"/>
</dbReference>
<protein>
    <submittedName>
        <fullName evidence="9">Redox-sensitive transcriptional activator SoxR</fullName>
    </submittedName>
</protein>
<evidence type="ECO:0000256" key="4">
    <source>
        <dbReference type="ARBA" id="ARBA00023014"/>
    </source>
</evidence>
<comment type="caution">
    <text evidence="9">The sequence shown here is derived from an EMBL/GenBank/DDBJ whole genome shotgun (WGS) entry which is preliminary data.</text>
</comment>
<dbReference type="PANTHER" id="PTHR30204">
    <property type="entry name" value="REDOX-CYCLING DRUG-SENSING TRANSCRIPTIONAL ACTIVATOR SOXR"/>
    <property type="match status" value="1"/>
</dbReference>
<keyword evidence="7" id="KW-0804">Transcription</keyword>
<keyword evidence="1" id="KW-0001">2Fe-2S</keyword>
<dbReference type="InterPro" id="IPR010211">
    <property type="entry name" value="Redox-sen_tscrpt-act_SoxR"/>
</dbReference>
<dbReference type="RefSeq" id="WP_320423801.1">
    <property type="nucleotide sequence ID" value="NZ_JAXCLA010000004.1"/>
</dbReference>
<evidence type="ECO:0000256" key="2">
    <source>
        <dbReference type="ARBA" id="ARBA00022723"/>
    </source>
</evidence>
<keyword evidence="10" id="KW-1185">Reference proteome</keyword>
<evidence type="ECO:0000256" key="6">
    <source>
        <dbReference type="ARBA" id="ARBA00023125"/>
    </source>
</evidence>
<feature type="domain" description="HTH merR-type" evidence="8">
    <location>
        <begin position="8"/>
        <end position="76"/>
    </location>
</feature>
<keyword evidence="4" id="KW-0411">Iron-sulfur</keyword>
<dbReference type="SUPFAM" id="SSF46955">
    <property type="entry name" value="Putative DNA-binding domain"/>
    <property type="match status" value="1"/>
</dbReference>
<dbReference type="NCBIfam" id="TIGR01950">
    <property type="entry name" value="SoxR"/>
    <property type="match status" value="1"/>
</dbReference>
<dbReference type="PROSITE" id="PS50937">
    <property type="entry name" value="HTH_MERR_2"/>
    <property type="match status" value="1"/>
</dbReference>
<organism evidence="9 10">
    <name type="scientific">Roseateles agri</name>
    <dbReference type="NCBI Taxonomy" id="3098619"/>
    <lineage>
        <taxon>Bacteria</taxon>
        <taxon>Pseudomonadati</taxon>
        <taxon>Pseudomonadota</taxon>
        <taxon>Betaproteobacteria</taxon>
        <taxon>Burkholderiales</taxon>
        <taxon>Sphaerotilaceae</taxon>
        <taxon>Roseateles</taxon>
    </lineage>
</organism>